<name>A0A4P9ZHS0_9ASCO</name>
<dbReference type="OrthoDB" id="448399at2759"/>
<dbReference type="PROSITE" id="PS01358">
    <property type="entry name" value="ZF_RANBP2_1"/>
    <property type="match status" value="2"/>
</dbReference>
<evidence type="ECO:0000313" key="6">
    <source>
        <dbReference type="EMBL" id="RKP32523.1"/>
    </source>
</evidence>
<evidence type="ECO:0000256" key="3">
    <source>
        <dbReference type="ARBA" id="ARBA00022833"/>
    </source>
</evidence>
<evidence type="ECO:0000256" key="1">
    <source>
        <dbReference type="ARBA" id="ARBA00022723"/>
    </source>
</evidence>
<dbReference type="Proteomes" id="UP000268321">
    <property type="component" value="Unassembled WGS sequence"/>
</dbReference>
<accession>A0A4P9ZHS0</accession>
<keyword evidence="2 4" id="KW-0863">Zinc-finger</keyword>
<protein>
    <recommendedName>
        <fullName evidence="5">RanBP2-type domain-containing protein</fullName>
    </recommendedName>
</protein>
<sequence length="585" mass="63517">MADLYVVVHLGSTADDSCAHREPELLTLSWCTVAASSLTALPPQTLAVKPTSTVANACLTRYNVMWDAVQNGLAFHDAIAEFDRRLRAVCAGSDFSFVSVDLSMLRVSLAREARDKGVVLPPYLQHPRVFDLRSEYLKWQASHPEALSYPNTSLSNMIAALGAETPAGWDEHAPEHVPKVVETYAAILVLLAHKSVPFEAHQLVLTKPYDFAQDACAFLAERSKILFLANIPAGTTQSELELWFAQHGSRPVAFWALKSTDAKLKNASLPPAARLRGICGFAVFAKHEDAAEALHFNGRLFGDRMAGVLASSIRILDRASELLAPFASLKNRPRPGDWNCPSCGFSNFQRRIACFRCSFPAASAVTIQEQIYSSLDASRRHNPDEKLPLPANTVFYANSSRNVLKGAATAYTGYGHTYTPLHTAGNVLRLHYTNSVPFRAGDWKCTNDACNYHNFAKNLCCLKCGGAKPVSLGSHVPSNQPHHPAPGQASIHSINSTAAAIAAATASGQPLNLGGAYDAPRPQTSLQGQTLQSGGNGLYGNLSQLQQLQYKQQLKHTYAGHLPQHLALLQGRGWVMGLAYVRLTV</sequence>
<organism evidence="6 7">
    <name type="scientific">Metschnikowia bicuspidata</name>
    <dbReference type="NCBI Taxonomy" id="27322"/>
    <lineage>
        <taxon>Eukaryota</taxon>
        <taxon>Fungi</taxon>
        <taxon>Dikarya</taxon>
        <taxon>Ascomycota</taxon>
        <taxon>Saccharomycotina</taxon>
        <taxon>Pichiomycetes</taxon>
        <taxon>Metschnikowiaceae</taxon>
        <taxon>Metschnikowia</taxon>
    </lineage>
</organism>
<proteinExistence type="predicted"/>
<dbReference type="InterPro" id="IPR001876">
    <property type="entry name" value="Znf_RanBP2"/>
</dbReference>
<dbReference type="InterPro" id="IPR036443">
    <property type="entry name" value="Znf_RanBP2_sf"/>
</dbReference>
<keyword evidence="7" id="KW-1185">Reference proteome</keyword>
<dbReference type="PROSITE" id="PS50199">
    <property type="entry name" value="ZF_RANBP2_2"/>
    <property type="match status" value="2"/>
</dbReference>
<keyword evidence="3" id="KW-0862">Zinc</keyword>
<dbReference type="FunFam" id="4.10.1060.10:FF:000024">
    <property type="entry name" value="RNA-binding protein"/>
    <property type="match status" value="1"/>
</dbReference>
<dbReference type="Gene3D" id="3.30.70.330">
    <property type="match status" value="1"/>
</dbReference>
<dbReference type="Gene3D" id="4.10.1060.10">
    <property type="entry name" value="Zinc finger, RanBP2-type"/>
    <property type="match status" value="2"/>
</dbReference>
<feature type="domain" description="RanBP2-type" evidence="5">
    <location>
        <begin position="334"/>
        <end position="363"/>
    </location>
</feature>
<dbReference type="AlphaFoldDB" id="A0A4P9ZHS0"/>
<dbReference type="PANTHER" id="PTHR23111:SF40">
    <property type="entry name" value="RNA-BINDING PROTEIN INVOLVED IN HETEROCHROMATIN ASSEMBLY-RELATED"/>
    <property type="match status" value="1"/>
</dbReference>
<evidence type="ECO:0000259" key="5">
    <source>
        <dbReference type="PROSITE" id="PS50199"/>
    </source>
</evidence>
<evidence type="ECO:0000313" key="7">
    <source>
        <dbReference type="Proteomes" id="UP000268321"/>
    </source>
</evidence>
<dbReference type="SMART" id="SM00547">
    <property type="entry name" value="ZnF_RBZ"/>
    <property type="match status" value="2"/>
</dbReference>
<reference evidence="7" key="1">
    <citation type="journal article" date="2018" name="Nat. Microbiol.">
        <title>Leveraging single-cell genomics to expand the fungal tree of life.</title>
        <authorList>
            <person name="Ahrendt S.R."/>
            <person name="Quandt C.A."/>
            <person name="Ciobanu D."/>
            <person name="Clum A."/>
            <person name="Salamov A."/>
            <person name="Andreopoulos B."/>
            <person name="Cheng J.F."/>
            <person name="Woyke T."/>
            <person name="Pelin A."/>
            <person name="Henrissat B."/>
            <person name="Reynolds N.K."/>
            <person name="Benny G.L."/>
            <person name="Smith M.E."/>
            <person name="James T.Y."/>
            <person name="Grigoriev I.V."/>
        </authorList>
    </citation>
    <scope>NUCLEOTIDE SEQUENCE [LARGE SCALE GENOMIC DNA]</scope>
    <source>
        <strain evidence="7">Baker2002</strain>
    </source>
</reference>
<dbReference type="GO" id="GO:0003729">
    <property type="term" value="F:mRNA binding"/>
    <property type="evidence" value="ECO:0007669"/>
    <property type="project" value="TreeGrafter"/>
</dbReference>
<keyword evidence="1" id="KW-0479">Metal-binding</keyword>
<dbReference type="GO" id="GO:0008270">
    <property type="term" value="F:zinc ion binding"/>
    <property type="evidence" value="ECO:0007669"/>
    <property type="project" value="UniProtKB-KW"/>
</dbReference>
<dbReference type="Gene3D" id="3.30.420.10">
    <property type="entry name" value="Ribonuclease H-like superfamily/Ribonuclease H"/>
    <property type="match status" value="1"/>
</dbReference>
<dbReference type="PANTHER" id="PTHR23111">
    <property type="entry name" value="ZINC FINGER PROTEIN"/>
    <property type="match status" value="1"/>
</dbReference>
<dbReference type="InterPro" id="IPR035979">
    <property type="entry name" value="RBD_domain_sf"/>
</dbReference>
<gene>
    <name evidence="6" type="ORF">METBISCDRAFT_29628</name>
</gene>
<dbReference type="Pfam" id="PF00641">
    <property type="entry name" value="Zn_ribbon_RanBP"/>
    <property type="match status" value="2"/>
</dbReference>
<feature type="domain" description="RanBP2-type" evidence="5">
    <location>
        <begin position="439"/>
        <end position="470"/>
    </location>
</feature>
<dbReference type="SUPFAM" id="SSF54928">
    <property type="entry name" value="RNA-binding domain, RBD"/>
    <property type="match status" value="1"/>
</dbReference>
<dbReference type="InterPro" id="IPR036397">
    <property type="entry name" value="RNaseH_sf"/>
</dbReference>
<dbReference type="EMBL" id="ML004431">
    <property type="protein sequence ID" value="RKP32523.1"/>
    <property type="molecule type" value="Genomic_DNA"/>
</dbReference>
<evidence type="ECO:0000256" key="4">
    <source>
        <dbReference type="PROSITE-ProRule" id="PRU00322"/>
    </source>
</evidence>
<evidence type="ECO:0000256" key="2">
    <source>
        <dbReference type="ARBA" id="ARBA00022771"/>
    </source>
</evidence>
<dbReference type="SUPFAM" id="SSF90209">
    <property type="entry name" value="Ran binding protein zinc finger-like"/>
    <property type="match status" value="2"/>
</dbReference>
<dbReference type="InterPro" id="IPR012677">
    <property type="entry name" value="Nucleotide-bd_a/b_plait_sf"/>
</dbReference>